<organism evidence="2 3">
    <name type="scientific">Cricetulus griseus</name>
    <name type="common">Chinese hamster</name>
    <name type="synonym">Cricetulus barabensis griseus</name>
    <dbReference type="NCBI Taxonomy" id="10029"/>
    <lineage>
        <taxon>Eukaryota</taxon>
        <taxon>Metazoa</taxon>
        <taxon>Chordata</taxon>
        <taxon>Craniata</taxon>
        <taxon>Vertebrata</taxon>
        <taxon>Euteleostomi</taxon>
        <taxon>Mammalia</taxon>
        <taxon>Eutheria</taxon>
        <taxon>Euarchontoglires</taxon>
        <taxon>Glires</taxon>
        <taxon>Rodentia</taxon>
        <taxon>Myomorpha</taxon>
        <taxon>Muroidea</taxon>
        <taxon>Cricetidae</taxon>
        <taxon>Cricetinae</taxon>
        <taxon>Cricetulus</taxon>
    </lineage>
</organism>
<dbReference type="GO" id="GO:1904491">
    <property type="term" value="P:protein localization to ciliary transition zone"/>
    <property type="evidence" value="ECO:0007669"/>
    <property type="project" value="TreeGrafter"/>
</dbReference>
<dbReference type="InParanoid" id="G3GZU2"/>
<dbReference type="EMBL" id="JH000085">
    <property type="protein sequence ID" value="EGV99257.1"/>
    <property type="molecule type" value="Genomic_DNA"/>
</dbReference>
<dbReference type="GO" id="GO:1905515">
    <property type="term" value="P:non-motile cilium assembly"/>
    <property type="evidence" value="ECO:0007669"/>
    <property type="project" value="TreeGrafter"/>
</dbReference>
<proteinExistence type="predicted"/>
<reference evidence="3" key="1">
    <citation type="journal article" date="2011" name="Nat. Biotechnol.">
        <title>The genomic sequence of the Chinese hamster ovary (CHO)-K1 cell line.</title>
        <authorList>
            <person name="Xu X."/>
            <person name="Nagarajan H."/>
            <person name="Lewis N.E."/>
            <person name="Pan S."/>
            <person name="Cai Z."/>
            <person name="Liu X."/>
            <person name="Chen W."/>
            <person name="Xie M."/>
            <person name="Wang W."/>
            <person name="Hammond S."/>
            <person name="Andersen M.R."/>
            <person name="Neff N."/>
            <person name="Passarelli B."/>
            <person name="Koh W."/>
            <person name="Fan H.C."/>
            <person name="Wang J."/>
            <person name="Gui Y."/>
            <person name="Lee K.H."/>
            <person name="Betenbaugh M.J."/>
            <person name="Quake S.R."/>
            <person name="Famili I."/>
            <person name="Palsson B.O."/>
            <person name="Wang J."/>
        </authorList>
    </citation>
    <scope>NUCLEOTIDE SEQUENCE [LARGE SCALE GENOMIC DNA]</scope>
    <source>
        <strain evidence="3">CHO K1 cell line</strain>
    </source>
</reference>
<evidence type="ECO:0000313" key="2">
    <source>
        <dbReference type="EMBL" id="EGV99257.1"/>
    </source>
</evidence>
<dbReference type="Proteomes" id="UP000001075">
    <property type="component" value="Unassembled WGS sequence"/>
</dbReference>
<dbReference type="Pfam" id="PF24656">
    <property type="entry name" value="CEPT76_peptidase"/>
    <property type="match status" value="1"/>
</dbReference>
<evidence type="ECO:0000259" key="1">
    <source>
        <dbReference type="Pfam" id="PF24656"/>
    </source>
</evidence>
<dbReference type="GO" id="GO:0035869">
    <property type="term" value="C:ciliary transition zone"/>
    <property type="evidence" value="ECO:0007669"/>
    <property type="project" value="TreeGrafter"/>
</dbReference>
<name>G3GZU2_CRIGR</name>
<protein>
    <submittedName>
        <fullName evidence="2">Protein CC2D2B</fullName>
    </submittedName>
</protein>
<evidence type="ECO:0000313" key="3">
    <source>
        <dbReference type="Proteomes" id="UP000001075"/>
    </source>
</evidence>
<dbReference type="InterPro" id="IPR052434">
    <property type="entry name" value="Tectonic-like_complex_comp"/>
</dbReference>
<gene>
    <name evidence="2" type="ORF">I79_003389</name>
</gene>
<feature type="domain" description="CEP76/DRC7 peptidase-like" evidence="1">
    <location>
        <begin position="99"/>
        <end position="138"/>
    </location>
</feature>
<accession>G3GZU2</accession>
<dbReference type="InterPro" id="IPR056290">
    <property type="entry name" value="CEPT76/DRC7_peptidase-like_dom"/>
</dbReference>
<sequence>MNSQKLCDWADDIRIDPNDPEYSDITELIMYLRHKGQEIPKYFRLEQLQDEFNFVSEEEMKRSKRFQLLQLRNAGQLDLFLLQQMPLYDKEIPDIVFQCCISLAIGNKEEHAILLCNFFLYFGKKALVLLGTSVLEVTGFPIQMPYTDVQSVIDAVYQTGVHSSEFPQTEFALAVYIHPYPNNILSVWVYLASLARYQ</sequence>
<dbReference type="STRING" id="10029.G3GZU2"/>
<dbReference type="PANTHER" id="PTHR20837">
    <property type="entry name" value="CENTROSOMAL PROTEIN-RELATED"/>
    <property type="match status" value="1"/>
</dbReference>
<dbReference type="PANTHER" id="PTHR20837:SF2">
    <property type="entry name" value="PROTEIN CC2D2B"/>
    <property type="match status" value="1"/>
</dbReference>
<dbReference type="eggNOG" id="KOG3639">
    <property type="taxonomic scope" value="Eukaryota"/>
</dbReference>
<dbReference type="AlphaFoldDB" id="G3GZU2"/>